<evidence type="ECO:0000313" key="14">
    <source>
        <dbReference type="EMBL" id="MCW4473001.1"/>
    </source>
</evidence>
<feature type="transmembrane region" description="Helical" evidence="13">
    <location>
        <begin position="20"/>
        <end position="39"/>
    </location>
</feature>
<dbReference type="EMBL" id="JAPCHY010000008">
    <property type="protein sequence ID" value="MCW4473001.1"/>
    <property type="molecule type" value="Genomic_DNA"/>
</dbReference>
<keyword evidence="15" id="KW-1185">Reference proteome</keyword>
<comment type="caution">
    <text evidence="14">The sequence shown here is derived from an EMBL/GenBank/DDBJ whole genome shotgun (WGS) entry which is preliminary data.</text>
</comment>
<evidence type="ECO:0000313" key="15">
    <source>
        <dbReference type="Proteomes" id="UP001209922"/>
    </source>
</evidence>
<comment type="similarity">
    <text evidence="3 12">Belongs to the ExbD/TolR family.</text>
</comment>
<proteinExistence type="inferred from homology"/>
<dbReference type="PANTHER" id="PTHR30558">
    <property type="entry name" value="EXBD MEMBRANE COMPONENT OF PMF-DRIVEN MACROMOLECULE IMPORT SYSTEM"/>
    <property type="match status" value="1"/>
</dbReference>
<keyword evidence="8 12" id="KW-0812">Transmembrane</keyword>
<dbReference type="Gene3D" id="3.30.420.270">
    <property type="match status" value="1"/>
</dbReference>
<dbReference type="Proteomes" id="UP001209922">
    <property type="component" value="Unassembled WGS sequence"/>
</dbReference>
<evidence type="ECO:0000256" key="13">
    <source>
        <dbReference type="SAM" id="Phobius"/>
    </source>
</evidence>
<keyword evidence="7" id="KW-0997">Cell inner membrane</keyword>
<accession>A0ABT3JX25</accession>
<keyword evidence="6" id="KW-1003">Cell membrane</keyword>
<protein>
    <submittedName>
        <fullName evidence="14">Biopolymer transporter ExbD</fullName>
    </submittedName>
</protein>
<evidence type="ECO:0000256" key="4">
    <source>
        <dbReference type="ARBA" id="ARBA00011471"/>
    </source>
</evidence>
<sequence length="136" mass="14509">MAFSTAGNSGPLADINVTPLVDVMLVLLIIFIVTAPIVARPITVQLPQPTDKIIDRPDPPPPIELRLDAANQMTWDGMPIAAAELRARLQTQAQAHAGNLPELRIATDPGAEYEGLAKILAAAEATGMQRIAFVRP</sequence>
<evidence type="ECO:0000256" key="2">
    <source>
        <dbReference type="ARBA" id="ARBA00004249"/>
    </source>
</evidence>
<evidence type="ECO:0000256" key="1">
    <source>
        <dbReference type="ARBA" id="ARBA00003540"/>
    </source>
</evidence>
<name>A0ABT3JX25_9XANT</name>
<dbReference type="Pfam" id="PF02472">
    <property type="entry name" value="ExbD"/>
    <property type="match status" value="1"/>
</dbReference>
<keyword evidence="9 12" id="KW-0653">Protein transport</keyword>
<evidence type="ECO:0000256" key="11">
    <source>
        <dbReference type="ARBA" id="ARBA00023136"/>
    </source>
</evidence>
<evidence type="ECO:0000256" key="10">
    <source>
        <dbReference type="ARBA" id="ARBA00022989"/>
    </source>
</evidence>
<evidence type="ECO:0000256" key="8">
    <source>
        <dbReference type="ARBA" id="ARBA00022692"/>
    </source>
</evidence>
<comment type="function">
    <text evidence="1">Involved in the TonB-dependent energy-dependent transport of various receptor-bound substrates.</text>
</comment>
<keyword evidence="10 13" id="KW-1133">Transmembrane helix</keyword>
<dbReference type="PANTHER" id="PTHR30558:SF12">
    <property type="entry name" value="BIOPOLYMER TRANSPORT PROTEIN EXBD"/>
    <property type="match status" value="1"/>
</dbReference>
<evidence type="ECO:0000256" key="7">
    <source>
        <dbReference type="ARBA" id="ARBA00022519"/>
    </source>
</evidence>
<keyword evidence="11 13" id="KW-0472">Membrane</keyword>
<dbReference type="RefSeq" id="WP_265127985.1">
    <property type="nucleotide sequence ID" value="NZ_JAPCHY010000008.1"/>
</dbReference>
<keyword evidence="5 12" id="KW-0813">Transport</keyword>
<dbReference type="InterPro" id="IPR003400">
    <property type="entry name" value="ExbD"/>
</dbReference>
<evidence type="ECO:0000256" key="12">
    <source>
        <dbReference type="RuleBase" id="RU003879"/>
    </source>
</evidence>
<organism evidence="14 15">
    <name type="scientific">Xanthomonas chitinilytica</name>
    <dbReference type="NCBI Taxonomy" id="2989819"/>
    <lineage>
        <taxon>Bacteria</taxon>
        <taxon>Pseudomonadati</taxon>
        <taxon>Pseudomonadota</taxon>
        <taxon>Gammaproteobacteria</taxon>
        <taxon>Lysobacterales</taxon>
        <taxon>Lysobacteraceae</taxon>
        <taxon>Xanthomonas</taxon>
    </lineage>
</organism>
<reference evidence="14 15" key="1">
    <citation type="submission" date="2022-10" db="EMBL/GenBank/DDBJ databases">
        <title>Xanthomonas sp. H13-6.</title>
        <authorList>
            <person name="Liu X."/>
            <person name="Deng Z."/>
            <person name="Jiang Y."/>
            <person name="Yu T."/>
            <person name="Ai J."/>
        </authorList>
    </citation>
    <scope>NUCLEOTIDE SEQUENCE [LARGE SCALE GENOMIC DNA]</scope>
    <source>
        <strain evidence="14 15">H13-6</strain>
    </source>
</reference>
<comment type="subunit">
    <text evidence="4">The accessory proteins ExbB and ExbD seem to form a complex with TonB.</text>
</comment>
<comment type="subcellular location">
    <subcellularLocation>
        <location evidence="2">Cell inner membrane</location>
        <topology evidence="2">Single-pass type II membrane protein</topology>
    </subcellularLocation>
    <subcellularLocation>
        <location evidence="12">Cell membrane</location>
        <topology evidence="12">Single-pass type II membrane protein</topology>
    </subcellularLocation>
</comment>
<evidence type="ECO:0000256" key="5">
    <source>
        <dbReference type="ARBA" id="ARBA00022448"/>
    </source>
</evidence>
<evidence type="ECO:0000256" key="6">
    <source>
        <dbReference type="ARBA" id="ARBA00022475"/>
    </source>
</evidence>
<gene>
    <name evidence="14" type="ORF">OK345_10850</name>
</gene>
<evidence type="ECO:0000256" key="9">
    <source>
        <dbReference type="ARBA" id="ARBA00022927"/>
    </source>
</evidence>
<evidence type="ECO:0000256" key="3">
    <source>
        <dbReference type="ARBA" id="ARBA00005811"/>
    </source>
</evidence>